<proteinExistence type="predicted"/>
<evidence type="ECO:0000313" key="1">
    <source>
        <dbReference type="EMBL" id="KIM55355.1"/>
    </source>
</evidence>
<evidence type="ECO:0000313" key="2">
    <source>
        <dbReference type="Proteomes" id="UP000053989"/>
    </source>
</evidence>
<reference evidence="2" key="2">
    <citation type="submission" date="2015-01" db="EMBL/GenBank/DDBJ databases">
        <title>Evolutionary Origins and Diversification of the Mycorrhizal Mutualists.</title>
        <authorList>
            <consortium name="DOE Joint Genome Institute"/>
            <consortium name="Mycorrhizal Genomics Consortium"/>
            <person name="Kohler A."/>
            <person name="Kuo A."/>
            <person name="Nagy L.G."/>
            <person name="Floudas D."/>
            <person name="Copeland A."/>
            <person name="Barry K.W."/>
            <person name="Cichocki N."/>
            <person name="Veneault-Fourrey C."/>
            <person name="LaButti K."/>
            <person name="Lindquist E.A."/>
            <person name="Lipzen A."/>
            <person name="Lundell T."/>
            <person name="Morin E."/>
            <person name="Murat C."/>
            <person name="Riley R."/>
            <person name="Ohm R."/>
            <person name="Sun H."/>
            <person name="Tunlid A."/>
            <person name="Henrissat B."/>
            <person name="Grigoriev I.V."/>
            <person name="Hibbett D.S."/>
            <person name="Martin F."/>
        </authorList>
    </citation>
    <scope>NUCLEOTIDE SEQUENCE [LARGE SCALE GENOMIC DNA]</scope>
    <source>
        <strain evidence="2">Foug A</strain>
    </source>
</reference>
<keyword evidence="2" id="KW-1185">Reference proteome</keyword>
<protein>
    <submittedName>
        <fullName evidence="1">Uncharacterized protein</fullName>
    </submittedName>
</protein>
<sequence>MPDTHMKPQCQLYLARIILINPPRYMFFLGRKSGVVSRKTDTHCQIATGPSLICWRSWHDDGHPRYLEEYLG</sequence>
<dbReference type="InParanoid" id="A0A0C3D3I5"/>
<gene>
    <name evidence="1" type="ORF">SCLCIDRAFT_304753</name>
</gene>
<name>A0A0C3D3I5_9AGAM</name>
<dbReference type="AlphaFoldDB" id="A0A0C3D3I5"/>
<dbReference type="Proteomes" id="UP000053989">
    <property type="component" value="Unassembled WGS sequence"/>
</dbReference>
<organism evidence="1 2">
    <name type="scientific">Scleroderma citrinum Foug A</name>
    <dbReference type="NCBI Taxonomy" id="1036808"/>
    <lineage>
        <taxon>Eukaryota</taxon>
        <taxon>Fungi</taxon>
        <taxon>Dikarya</taxon>
        <taxon>Basidiomycota</taxon>
        <taxon>Agaricomycotina</taxon>
        <taxon>Agaricomycetes</taxon>
        <taxon>Agaricomycetidae</taxon>
        <taxon>Boletales</taxon>
        <taxon>Sclerodermatineae</taxon>
        <taxon>Sclerodermataceae</taxon>
        <taxon>Scleroderma</taxon>
    </lineage>
</organism>
<reference evidence="1 2" key="1">
    <citation type="submission" date="2014-04" db="EMBL/GenBank/DDBJ databases">
        <authorList>
            <consortium name="DOE Joint Genome Institute"/>
            <person name="Kuo A."/>
            <person name="Kohler A."/>
            <person name="Nagy L.G."/>
            <person name="Floudas D."/>
            <person name="Copeland A."/>
            <person name="Barry K.W."/>
            <person name="Cichocki N."/>
            <person name="Veneault-Fourrey C."/>
            <person name="LaButti K."/>
            <person name="Lindquist E.A."/>
            <person name="Lipzen A."/>
            <person name="Lundell T."/>
            <person name="Morin E."/>
            <person name="Murat C."/>
            <person name="Sun H."/>
            <person name="Tunlid A."/>
            <person name="Henrissat B."/>
            <person name="Grigoriev I.V."/>
            <person name="Hibbett D.S."/>
            <person name="Martin F."/>
            <person name="Nordberg H.P."/>
            <person name="Cantor M.N."/>
            <person name="Hua S.X."/>
        </authorList>
    </citation>
    <scope>NUCLEOTIDE SEQUENCE [LARGE SCALE GENOMIC DNA]</scope>
    <source>
        <strain evidence="1 2">Foug A</strain>
    </source>
</reference>
<dbReference type="EMBL" id="KN822136">
    <property type="protein sequence ID" value="KIM55355.1"/>
    <property type="molecule type" value="Genomic_DNA"/>
</dbReference>
<accession>A0A0C3D3I5</accession>
<dbReference type="HOGENOM" id="CLU_2723656_0_0_1"/>